<protein>
    <submittedName>
        <fullName evidence="2">DUF2381 family protein</fullName>
    </submittedName>
</protein>
<evidence type="ECO:0000313" key="3">
    <source>
        <dbReference type="Proteomes" id="UP001291309"/>
    </source>
</evidence>
<feature type="chain" id="PRO_5045214346" evidence="1">
    <location>
        <begin position="24"/>
        <end position="313"/>
    </location>
</feature>
<organism evidence="2 3">
    <name type="scientific">Hyalangium rubrum</name>
    <dbReference type="NCBI Taxonomy" id="3103134"/>
    <lineage>
        <taxon>Bacteria</taxon>
        <taxon>Pseudomonadati</taxon>
        <taxon>Myxococcota</taxon>
        <taxon>Myxococcia</taxon>
        <taxon>Myxococcales</taxon>
        <taxon>Cystobacterineae</taxon>
        <taxon>Archangiaceae</taxon>
        <taxon>Hyalangium</taxon>
    </lineage>
</organism>
<dbReference type="Pfam" id="PF09544">
    <property type="entry name" value="DUF2381"/>
    <property type="match status" value="1"/>
</dbReference>
<gene>
    <name evidence="2" type="ORF">SYV04_10160</name>
</gene>
<dbReference type="RefSeq" id="WP_321545479.1">
    <property type="nucleotide sequence ID" value="NZ_JAXIVS010000003.1"/>
</dbReference>
<dbReference type="Proteomes" id="UP001291309">
    <property type="component" value="Unassembled WGS sequence"/>
</dbReference>
<proteinExistence type="predicted"/>
<dbReference type="NCBIfam" id="TIGR02268">
    <property type="entry name" value="Myxococcus xanthus paralogous family TIGR02268"/>
    <property type="match status" value="1"/>
</dbReference>
<feature type="signal peptide" evidence="1">
    <location>
        <begin position="1"/>
        <end position="23"/>
    </location>
</feature>
<comment type="caution">
    <text evidence="2">The sequence shown here is derived from an EMBL/GenBank/DDBJ whole genome shotgun (WGS) entry which is preliminary data.</text>
</comment>
<dbReference type="InterPro" id="IPR011754">
    <property type="entry name" value="Mxa_paralog_2268"/>
</dbReference>
<evidence type="ECO:0000256" key="1">
    <source>
        <dbReference type="SAM" id="SignalP"/>
    </source>
</evidence>
<accession>A0ABU5H1G1</accession>
<evidence type="ECO:0000313" key="2">
    <source>
        <dbReference type="EMBL" id="MDY7226754.1"/>
    </source>
</evidence>
<sequence length="313" mass="33528">MPLSLPPVWVVPLWLLLEPPALAQPALPQARPPVRRVEVPTSQGEAEVRVAPGQPITLLFDGVLAREVVERAARELGFQRVAVAEDTLTLLPASGWKEGERLRLIVHFADGQPAAGVPLVFSVHSTEGEGHVLVSRHLRTVADLEEALAVEQARCAARDAELVALGESVGSLGTLVASGVLGREGLRVISLAHATWKLPEGMGRGATFLYVASGQIALEAELTLAAGERPWVPEAAALEVAVSEARTPAQVLRLVGGTELVPGSNARLVVEFPLPTGESAREFNLKVTERNGDRELWLYNYKLKPSPPGTLKR</sequence>
<reference evidence="2 3" key="1">
    <citation type="submission" date="2023-12" db="EMBL/GenBank/DDBJ databases">
        <title>the genome sequence of Hyalangium sp. s54d21.</title>
        <authorList>
            <person name="Zhang X."/>
        </authorList>
    </citation>
    <scope>NUCLEOTIDE SEQUENCE [LARGE SCALE GENOMIC DNA]</scope>
    <source>
        <strain evidence="3">s54d21</strain>
    </source>
</reference>
<dbReference type="EMBL" id="JAXIVS010000003">
    <property type="protein sequence ID" value="MDY7226754.1"/>
    <property type="molecule type" value="Genomic_DNA"/>
</dbReference>
<keyword evidence="3" id="KW-1185">Reference proteome</keyword>
<keyword evidence="1" id="KW-0732">Signal</keyword>
<name>A0ABU5H1G1_9BACT</name>